<gene>
    <name evidence="1" type="ORF">CVS27_15660</name>
</gene>
<dbReference type="AlphaFoldDB" id="A0A2S3ZTQ0"/>
<name>A0A2S3ZTQ0_ARTGL</name>
<comment type="caution">
    <text evidence="1">The sequence shown here is derived from an EMBL/GenBank/DDBJ whole genome shotgun (WGS) entry which is preliminary data.</text>
</comment>
<organism evidence="1 2">
    <name type="scientific">Arthrobacter glacialis</name>
    <dbReference type="NCBI Taxonomy" id="1664"/>
    <lineage>
        <taxon>Bacteria</taxon>
        <taxon>Bacillati</taxon>
        <taxon>Actinomycetota</taxon>
        <taxon>Actinomycetes</taxon>
        <taxon>Micrococcales</taxon>
        <taxon>Micrococcaceae</taxon>
        <taxon>Arthrobacter</taxon>
    </lineage>
</organism>
<keyword evidence="2" id="KW-1185">Reference proteome</keyword>
<dbReference type="EMBL" id="PPXC01000013">
    <property type="protein sequence ID" value="POH72553.1"/>
    <property type="molecule type" value="Genomic_DNA"/>
</dbReference>
<evidence type="ECO:0000313" key="2">
    <source>
        <dbReference type="Proteomes" id="UP000237061"/>
    </source>
</evidence>
<evidence type="ECO:0000313" key="1">
    <source>
        <dbReference type="EMBL" id="POH72553.1"/>
    </source>
</evidence>
<dbReference type="Proteomes" id="UP000237061">
    <property type="component" value="Unassembled WGS sequence"/>
</dbReference>
<protein>
    <submittedName>
        <fullName evidence="1">Uncharacterized protein</fullName>
    </submittedName>
</protein>
<proteinExistence type="predicted"/>
<accession>A0A2S3ZTQ0</accession>
<dbReference type="RefSeq" id="WP_103466776.1">
    <property type="nucleotide sequence ID" value="NZ_PPXC01000013.1"/>
</dbReference>
<reference evidence="1 2" key="1">
    <citation type="submission" date="2018-01" db="EMBL/GenBank/DDBJ databases">
        <title>Arthrobacter sp. nov., from glaciers in China.</title>
        <authorList>
            <person name="Liu Q."/>
            <person name="Xin Y.-H."/>
        </authorList>
    </citation>
    <scope>NUCLEOTIDE SEQUENCE [LARGE SCALE GENOMIC DNA]</scope>
    <source>
        <strain evidence="1 2">HLT2-12-2</strain>
    </source>
</reference>
<sequence length="352" mass="37949">MTLYSCLPTQGKFTVIATWPGEYADSHSAKVTTFTDSTQASRLADDLTRVSESMWDAAAWLDVYDEAEARIGTIIDTTRGTNEVSVSGESLFIGNRHARTWTGGDLINTIGVSLPLTLNSLTRAQRLSVADELAADAAARILSLQLLPTGNDPTDSDSRIWQAAEITRATKMGLTGTLPDSAAGWMAQIFDTDHGPAERWGARNLLHRLEQLEAAAKTINARGGVELDPVSGLLNHLVIPAALFGVHIDHSDHAGTKVRDDINPAVANSSLAGAYRDQVANAEFTGGDAVLYIGPDIDMRKFDPWERDIFAKIKIQLSGRGRRVTLATLEATDTAGFVAALGNWVTNTMFRA</sequence>